<feature type="transmembrane region" description="Helical" evidence="1">
    <location>
        <begin position="73"/>
        <end position="96"/>
    </location>
</feature>
<dbReference type="InterPro" id="IPR003604">
    <property type="entry name" value="Matrin/U1-like-C_Znf_C2H2"/>
</dbReference>
<dbReference type="PANTHER" id="PTHR47487:SF8">
    <property type="entry name" value="OS08G0270900 PROTEIN"/>
    <property type="match status" value="1"/>
</dbReference>
<dbReference type="Gene3D" id="3.30.160.60">
    <property type="entry name" value="Classic Zinc Finger"/>
    <property type="match status" value="2"/>
</dbReference>
<dbReference type="AlphaFoldDB" id="A0AAV1B5N8"/>
<protein>
    <recommendedName>
        <fullName evidence="2">U1-type domain-containing protein</fullName>
    </recommendedName>
</protein>
<gene>
    <name evidence="3" type="ORF">VFH_VI101880</name>
</gene>
<feature type="transmembrane region" description="Helical" evidence="1">
    <location>
        <begin position="47"/>
        <end position="67"/>
    </location>
</feature>
<feature type="domain" description="U1-type" evidence="2">
    <location>
        <begin position="247"/>
        <end position="281"/>
    </location>
</feature>
<dbReference type="Pfam" id="PF12874">
    <property type="entry name" value="zf-met"/>
    <property type="match status" value="2"/>
</dbReference>
<dbReference type="SUPFAM" id="SSF57667">
    <property type="entry name" value="beta-beta-alpha zinc fingers"/>
    <property type="match status" value="2"/>
</dbReference>
<keyword evidence="1" id="KW-0812">Transmembrane</keyword>
<evidence type="ECO:0000313" key="3">
    <source>
        <dbReference type="EMBL" id="CAI8617986.1"/>
    </source>
</evidence>
<dbReference type="SMART" id="SM00451">
    <property type="entry name" value="ZnF_U1"/>
    <property type="match status" value="2"/>
</dbReference>
<keyword evidence="1" id="KW-1133">Transmembrane helix</keyword>
<proteinExistence type="predicted"/>
<dbReference type="PANTHER" id="PTHR47487">
    <property type="entry name" value="OS06G0651300 PROTEIN-RELATED"/>
    <property type="match status" value="1"/>
</dbReference>
<reference evidence="3 4" key="1">
    <citation type="submission" date="2023-01" db="EMBL/GenBank/DDBJ databases">
        <authorList>
            <person name="Kreplak J."/>
        </authorList>
    </citation>
    <scope>NUCLEOTIDE SEQUENCE [LARGE SCALE GENOMIC DNA]</scope>
</reference>
<dbReference type="InterPro" id="IPR004345">
    <property type="entry name" value="TB2_DP1_HVA22"/>
</dbReference>
<dbReference type="GO" id="GO:0003676">
    <property type="term" value="F:nucleic acid binding"/>
    <property type="evidence" value="ECO:0007669"/>
    <property type="project" value="InterPro"/>
</dbReference>
<dbReference type="GO" id="GO:0008270">
    <property type="term" value="F:zinc ion binding"/>
    <property type="evidence" value="ECO:0007669"/>
    <property type="project" value="InterPro"/>
</dbReference>
<name>A0AAV1B5N8_VICFA</name>
<dbReference type="Pfam" id="PF03134">
    <property type="entry name" value="TB2_DP1_HVA22"/>
    <property type="match status" value="1"/>
</dbReference>
<keyword evidence="1" id="KW-0472">Membrane</keyword>
<evidence type="ECO:0000256" key="1">
    <source>
        <dbReference type="SAM" id="Phobius"/>
    </source>
</evidence>
<organism evidence="3 4">
    <name type="scientific">Vicia faba</name>
    <name type="common">Broad bean</name>
    <name type="synonym">Faba vulgaris</name>
    <dbReference type="NCBI Taxonomy" id="3906"/>
    <lineage>
        <taxon>Eukaryota</taxon>
        <taxon>Viridiplantae</taxon>
        <taxon>Streptophyta</taxon>
        <taxon>Embryophyta</taxon>
        <taxon>Tracheophyta</taxon>
        <taxon>Spermatophyta</taxon>
        <taxon>Magnoliopsida</taxon>
        <taxon>eudicotyledons</taxon>
        <taxon>Gunneridae</taxon>
        <taxon>Pentapetalae</taxon>
        <taxon>rosids</taxon>
        <taxon>fabids</taxon>
        <taxon>Fabales</taxon>
        <taxon>Fabaceae</taxon>
        <taxon>Papilionoideae</taxon>
        <taxon>50 kb inversion clade</taxon>
        <taxon>NPAAA clade</taxon>
        <taxon>Hologalegina</taxon>
        <taxon>IRL clade</taxon>
        <taxon>Fabeae</taxon>
        <taxon>Vicia</taxon>
    </lineage>
</organism>
<feature type="transmembrane region" description="Helical" evidence="1">
    <location>
        <begin position="17"/>
        <end position="35"/>
    </location>
</feature>
<dbReference type="InterPro" id="IPR013087">
    <property type="entry name" value="Znf_C2H2_type"/>
</dbReference>
<dbReference type="EMBL" id="OX451741">
    <property type="protein sequence ID" value="CAI8617986.1"/>
    <property type="molecule type" value="Genomic_DNA"/>
</dbReference>
<keyword evidence="4" id="KW-1185">Reference proteome</keyword>
<evidence type="ECO:0000259" key="2">
    <source>
        <dbReference type="SMART" id="SM00451"/>
    </source>
</evidence>
<accession>A0AAV1B5N8</accession>
<evidence type="ECO:0000313" key="4">
    <source>
        <dbReference type="Proteomes" id="UP001157006"/>
    </source>
</evidence>
<sequence length="396" mass="45339">MAFSFFLKLSFKFLHHFAWPLVALLYPLCASIHAIETDCYAETKNLISYWILLSFIYLFDYALFNLLPWLRLWLYIKLMIIFLLTIPDFGRASYVYNNLFRPMKLQIVVWRFNNYWRKCFVEKDEFLMHAERYMRENGTEALEKLIASKNIMCTPDAEVTNEIISTDSKEMLKTNGERLQTEHLDIKDLEAVEKRETPATKQDIPVLPKVGPSQSASSATVVTKGITENDRAGGEIPQSSSTLKEVQKEWTCALCLVTTSSEATLFSHLNGKKHMASCEAALKAKKQTALQKLKIYQPKEEVRQKNVNNMSNSNVKNGDGIVHKVLKVVLDNKVEKLQKNMSEPVSMHNSKLMCRVCDVVLHCENNVVSHLNGKKHLVNMQSKVDSLKNLRDIGIA</sequence>
<dbReference type="InterPro" id="IPR036236">
    <property type="entry name" value="Znf_C2H2_sf"/>
</dbReference>
<dbReference type="Proteomes" id="UP001157006">
    <property type="component" value="Chromosome 6"/>
</dbReference>
<feature type="domain" description="U1-type" evidence="2">
    <location>
        <begin position="349"/>
        <end position="383"/>
    </location>
</feature>